<proteinExistence type="predicted"/>
<dbReference type="EMBL" id="CP137315">
    <property type="protein sequence ID" value="WQF90191.1"/>
    <property type="molecule type" value="Genomic_DNA"/>
</dbReference>
<dbReference type="Proteomes" id="UP001322277">
    <property type="component" value="Chromosome 11"/>
</dbReference>
<evidence type="ECO:0000256" key="1">
    <source>
        <dbReference type="SAM" id="MobiDB-lite"/>
    </source>
</evidence>
<name>A0AAX4J3U4_9PEZI</name>
<protein>
    <submittedName>
        <fullName evidence="2">Uncharacterized protein</fullName>
    </submittedName>
</protein>
<keyword evidence="3" id="KW-1185">Reference proteome</keyword>
<dbReference type="GeneID" id="87951705"/>
<gene>
    <name evidence="2" type="ORF">CDEST_15205</name>
</gene>
<dbReference type="AlphaFoldDB" id="A0AAX4J3U4"/>
<dbReference type="RefSeq" id="XP_062787412.1">
    <property type="nucleotide sequence ID" value="XM_062931361.1"/>
</dbReference>
<organism evidence="2 3">
    <name type="scientific">Colletotrichum destructivum</name>
    <dbReference type="NCBI Taxonomy" id="34406"/>
    <lineage>
        <taxon>Eukaryota</taxon>
        <taxon>Fungi</taxon>
        <taxon>Dikarya</taxon>
        <taxon>Ascomycota</taxon>
        <taxon>Pezizomycotina</taxon>
        <taxon>Sordariomycetes</taxon>
        <taxon>Hypocreomycetidae</taxon>
        <taxon>Glomerellales</taxon>
        <taxon>Glomerellaceae</taxon>
        <taxon>Colletotrichum</taxon>
        <taxon>Colletotrichum destructivum species complex</taxon>
    </lineage>
</organism>
<dbReference type="KEGG" id="cdet:87951705"/>
<sequence>MWCVVEGDDDDTYKQDGEGEDVRSAPAATSPPYNPLTSPEILLRLKKEFGGLIAPDTRKGITAFDQSLLAGLFACNLQLDLASTSTKPPPGFVLYTRKTVSALLRANALHSHPDINLDSQSDKLDIVLVDTSLGSKRAVVSRYNYLETYLVDANATCTTTIYPARDEAYAEGNKLDEIRALDRVSQAQHTWRPKTCFSAGPCTLADVARDFKKRSWSSSSGHATIDDSKAVRLTCTTTATLRKPPPRKRQCVRRATPSSDPNGHWFLQKYVETLAGVEFRVYVIAEPHPTDTRGLRGCIARIWCTEPIPDSHGTLTATEAIGRSYQNHGLPEHAVKSFALSVHEALRAGDRWAAQFRSLSVGCRPNVSL</sequence>
<evidence type="ECO:0000313" key="2">
    <source>
        <dbReference type="EMBL" id="WQF90191.1"/>
    </source>
</evidence>
<feature type="region of interest" description="Disordered" evidence="1">
    <location>
        <begin position="1"/>
        <end position="34"/>
    </location>
</feature>
<reference evidence="3" key="1">
    <citation type="journal article" date="2023" name="bioRxiv">
        <title>Complete genome of the Medicago anthracnose fungus, Colletotrichum destructivum, reveals a mini-chromosome-like region within a core chromosome.</title>
        <authorList>
            <person name="Lapalu N."/>
            <person name="Simon A."/>
            <person name="Lu A."/>
            <person name="Plaumann P.-L."/>
            <person name="Amselem J."/>
            <person name="Pigne S."/>
            <person name="Auger A."/>
            <person name="Koch C."/>
            <person name="Dallery J.-F."/>
            <person name="O'Connell R.J."/>
        </authorList>
    </citation>
    <scope>NUCLEOTIDE SEQUENCE [LARGE SCALE GENOMIC DNA]</scope>
    <source>
        <strain evidence="3">CBS 520.97</strain>
    </source>
</reference>
<feature type="compositionally biased region" description="Acidic residues" evidence="1">
    <location>
        <begin position="1"/>
        <end position="11"/>
    </location>
</feature>
<accession>A0AAX4J3U4</accession>
<feature type="compositionally biased region" description="Basic and acidic residues" evidence="1">
    <location>
        <begin position="12"/>
        <end position="23"/>
    </location>
</feature>
<evidence type="ECO:0000313" key="3">
    <source>
        <dbReference type="Proteomes" id="UP001322277"/>
    </source>
</evidence>